<dbReference type="Pfam" id="PF04760">
    <property type="entry name" value="IF2_N"/>
    <property type="match status" value="2"/>
</dbReference>
<evidence type="ECO:0000313" key="12">
    <source>
        <dbReference type="EMBL" id="PIE83495.1"/>
    </source>
</evidence>
<dbReference type="PANTHER" id="PTHR43381">
    <property type="entry name" value="TRANSLATION INITIATION FACTOR IF-2-RELATED"/>
    <property type="match status" value="1"/>
</dbReference>
<feature type="binding site" evidence="8">
    <location>
        <begin position="650"/>
        <end position="653"/>
    </location>
    <ligand>
        <name>GTP</name>
        <dbReference type="ChEBI" id="CHEBI:37565"/>
    </ligand>
</feature>
<dbReference type="EMBL" id="PDTV01000004">
    <property type="protein sequence ID" value="PIE83495.1"/>
    <property type="molecule type" value="Genomic_DNA"/>
</dbReference>
<organism evidence="12 13">
    <name type="scientific">Candidatus Contendibacter odensensis</name>
    <dbReference type="NCBI Taxonomy" id="1400860"/>
    <lineage>
        <taxon>Bacteria</taxon>
        <taxon>Pseudomonadati</taxon>
        <taxon>Pseudomonadota</taxon>
        <taxon>Gammaproteobacteria</taxon>
        <taxon>Candidatus Competibacteraceae</taxon>
        <taxon>Candidatus Contendibacter</taxon>
    </lineage>
</organism>
<evidence type="ECO:0000256" key="5">
    <source>
        <dbReference type="ARBA" id="ARBA00022741"/>
    </source>
</evidence>
<evidence type="ECO:0000256" key="1">
    <source>
        <dbReference type="ARBA" id="ARBA00007733"/>
    </source>
</evidence>
<dbReference type="SUPFAM" id="SSF52156">
    <property type="entry name" value="Initiation factor IF2/eIF5b, domain 3"/>
    <property type="match status" value="1"/>
</dbReference>
<dbReference type="InterPro" id="IPR013575">
    <property type="entry name" value="IF2_assoc_dom_bac"/>
</dbReference>
<evidence type="ECO:0000256" key="9">
    <source>
        <dbReference type="RuleBase" id="RU000644"/>
    </source>
</evidence>
<evidence type="ECO:0000256" key="3">
    <source>
        <dbReference type="ARBA" id="ARBA00022490"/>
    </source>
</evidence>
<dbReference type="SUPFAM" id="SSF52540">
    <property type="entry name" value="P-loop containing nucleoside triphosphate hydrolases"/>
    <property type="match status" value="1"/>
</dbReference>
<dbReference type="InterPro" id="IPR036925">
    <property type="entry name" value="TIF_IF2_dom3_sf"/>
</dbReference>
<dbReference type="Pfam" id="PF22042">
    <property type="entry name" value="EF-G_D2"/>
    <property type="match status" value="1"/>
</dbReference>
<dbReference type="PROSITE" id="PS51722">
    <property type="entry name" value="G_TR_2"/>
    <property type="match status" value="1"/>
</dbReference>
<dbReference type="Proteomes" id="UP000229278">
    <property type="component" value="Unassembled WGS sequence"/>
</dbReference>
<gene>
    <name evidence="8" type="primary">infB</name>
    <name evidence="12" type="ORF">CSA09_01130</name>
</gene>
<dbReference type="PANTHER" id="PTHR43381:SF5">
    <property type="entry name" value="TR-TYPE G DOMAIN-CONTAINING PROTEIN"/>
    <property type="match status" value="1"/>
</dbReference>
<dbReference type="FunFam" id="3.40.50.10050:FF:000001">
    <property type="entry name" value="Translation initiation factor IF-2"/>
    <property type="match status" value="1"/>
</dbReference>
<dbReference type="FunFam" id="3.40.50.300:FF:000019">
    <property type="entry name" value="Translation initiation factor IF-2"/>
    <property type="match status" value="1"/>
</dbReference>
<dbReference type="FunFam" id="2.40.30.10:FF:000008">
    <property type="entry name" value="Translation initiation factor IF-2"/>
    <property type="match status" value="1"/>
</dbReference>
<dbReference type="GO" id="GO:0005829">
    <property type="term" value="C:cytosol"/>
    <property type="evidence" value="ECO:0007669"/>
    <property type="project" value="TreeGrafter"/>
</dbReference>
<dbReference type="CDD" id="cd01887">
    <property type="entry name" value="IF2_eIF5B"/>
    <property type="match status" value="1"/>
</dbReference>
<dbReference type="GO" id="GO:0003743">
    <property type="term" value="F:translation initiation factor activity"/>
    <property type="evidence" value="ECO:0007669"/>
    <property type="project" value="UniProtKB-UniRule"/>
</dbReference>
<dbReference type="InterPro" id="IPR000795">
    <property type="entry name" value="T_Tr_GTP-bd_dom"/>
</dbReference>
<protein>
    <recommendedName>
        <fullName evidence="2 8">Translation initiation factor IF-2</fullName>
    </recommendedName>
</protein>
<dbReference type="GO" id="GO:0003924">
    <property type="term" value="F:GTPase activity"/>
    <property type="evidence" value="ECO:0007669"/>
    <property type="project" value="UniProtKB-UniRule"/>
</dbReference>
<dbReference type="InterPro" id="IPR015760">
    <property type="entry name" value="TIF_IF2"/>
</dbReference>
<dbReference type="InterPro" id="IPR000178">
    <property type="entry name" value="TF_IF2_bacterial-like"/>
</dbReference>
<dbReference type="InterPro" id="IPR027417">
    <property type="entry name" value="P-loop_NTPase"/>
</dbReference>
<feature type="binding site" evidence="8">
    <location>
        <begin position="550"/>
        <end position="557"/>
    </location>
    <ligand>
        <name>GTP</name>
        <dbReference type="ChEBI" id="CHEBI:37565"/>
    </ligand>
</feature>
<keyword evidence="4 8" id="KW-0396">Initiation factor</keyword>
<comment type="similarity">
    <text evidence="1 8 9">Belongs to the TRAFAC class translation factor GTPase superfamily. Classic translation factor GTPase family. IF-2 subfamily.</text>
</comment>
<evidence type="ECO:0000256" key="8">
    <source>
        <dbReference type="HAMAP-Rule" id="MF_00100"/>
    </source>
</evidence>
<keyword evidence="6 8" id="KW-0648">Protein biosynthesis</keyword>
<dbReference type="CDD" id="cd03692">
    <property type="entry name" value="mtIF2_IVc"/>
    <property type="match status" value="1"/>
</dbReference>
<dbReference type="Gene3D" id="2.40.30.10">
    <property type="entry name" value="Translation factors"/>
    <property type="match status" value="2"/>
</dbReference>
<dbReference type="Gene3D" id="3.40.50.10050">
    <property type="entry name" value="Translation initiation factor IF- 2, domain 3"/>
    <property type="match status" value="1"/>
</dbReference>
<evidence type="ECO:0000256" key="2">
    <source>
        <dbReference type="ARBA" id="ARBA00020675"/>
    </source>
</evidence>
<dbReference type="InterPro" id="IPR006847">
    <property type="entry name" value="IF2_N"/>
</dbReference>
<feature type="binding site" evidence="8">
    <location>
        <begin position="596"/>
        <end position="600"/>
    </location>
    <ligand>
        <name>GTP</name>
        <dbReference type="ChEBI" id="CHEBI:37565"/>
    </ligand>
</feature>
<evidence type="ECO:0000313" key="13">
    <source>
        <dbReference type="Proteomes" id="UP000229278"/>
    </source>
</evidence>
<dbReference type="PROSITE" id="PS01176">
    <property type="entry name" value="IF2"/>
    <property type="match status" value="1"/>
</dbReference>
<dbReference type="InterPro" id="IPR009000">
    <property type="entry name" value="Transl_B-barrel_sf"/>
</dbReference>
<evidence type="ECO:0000256" key="4">
    <source>
        <dbReference type="ARBA" id="ARBA00022540"/>
    </source>
</evidence>
<accession>A0A2G6PG25</accession>
<name>A0A2G6PG25_9GAMM</name>
<feature type="region of interest" description="Disordered" evidence="10">
    <location>
        <begin position="354"/>
        <end position="453"/>
    </location>
</feature>
<dbReference type="InterPro" id="IPR005225">
    <property type="entry name" value="Small_GTP-bd"/>
</dbReference>
<dbReference type="CDD" id="cd03702">
    <property type="entry name" value="IF2_mtIF2_II"/>
    <property type="match status" value="1"/>
</dbReference>
<dbReference type="Pfam" id="PF00009">
    <property type="entry name" value="GTP_EFTU"/>
    <property type="match status" value="1"/>
</dbReference>
<keyword evidence="5 8" id="KW-0547">Nucleotide-binding</keyword>
<feature type="domain" description="Tr-type G" evidence="11">
    <location>
        <begin position="541"/>
        <end position="710"/>
    </location>
</feature>
<comment type="caution">
    <text evidence="12">The sequence shown here is derived from an EMBL/GenBank/DDBJ whole genome shotgun (WGS) entry which is preliminary data.</text>
</comment>
<feature type="region of interest" description="Disordered" evidence="10">
    <location>
        <begin position="109"/>
        <end position="143"/>
    </location>
</feature>
<feature type="compositionally biased region" description="Basic and acidic residues" evidence="10">
    <location>
        <begin position="109"/>
        <end position="120"/>
    </location>
</feature>
<dbReference type="InterPro" id="IPR053905">
    <property type="entry name" value="EF-G-like_DII"/>
</dbReference>
<dbReference type="SUPFAM" id="SSF50447">
    <property type="entry name" value="Translation proteins"/>
    <property type="match status" value="2"/>
</dbReference>
<feature type="region of interest" description="G-domain" evidence="8">
    <location>
        <begin position="544"/>
        <end position="692"/>
    </location>
</feature>
<evidence type="ECO:0000256" key="10">
    <source>
        <dbReference type="SAM" id="MobiDB-lite"/>
    </source>
</evidence>
<comment type="subcellular location">
    <subcellularLocation>
        <location evidence="8">Cytoplasm</location>
    </subcellularLocation>
</comment>
<sequence length="1040" mass="111716">MTDVTVKQFSAVVGTSVDRLLEQFAEAGITVAGADATITENQKRDLLAHLQRSHGSQSSVLATNGPRRFTLKRKTHSEIKMVGNVAGQVKTVSVEVRKKRTYVKRSLVEEHSARRQESDARIPSTSEVPGLGTHRHADKENDRRVTRNMAEPQAIEAVVQPVEPQAVEAVVQPVEPQAVEAVVQPVEPQAVETVVQPVEPQAIEAVVQPVEPQAVEAVVQPVEPQAVEAVVQPVEPQAVEAVVQPVEPQAVEAVVQPVEPQAVETVVQPVEPQAVDDAKDVAQPQAVEKAVQKKKREVVAEVVQRRSAEKTRRKIPAEKSAGGSQTQTTEARVYKGDTGPVTVQVQRRSDVEAAEAAAKAKKQAAAVPAPAPAKRAKAGDQPIPQQSGKKAKKQPEASSGRSGGKRRGESSDNGKQSRGDIYGGGEKVERRKSKKGKAARSSVPAAASQRHGFARPTAPVVHEVTLPESLSVADLALKMSVKATEVVKVLFKMGLMVTINQTIDQDTAALVVEEMGHTYKLLNENALEEALTVEVGGEALPRPPVVTIMGHVDHGKTSLLDYIRRTRVAAGEAGGITQHIGAYHVETPQGVITFLDTPGHAAFTAMRARGAKATDIVVLVVAADDGVMPQTLEAVQHAGAAEVPIVVAINKMDKPGADPERVKSELSAHGVISEEWGGETLFTHVSAKTGDGIDELLDQILIQAEVLELKAPVEGLARGVVIESRLDKGRGPVATVLVQSGTLQKGNVILSGFEYGRVRAMLNENGQNTTEAGPSIPVEVLGLSGTPKAGDEVIAVADERKAREIALFRQSKRREEQNMRQQISLDGIFGQLEAGQVSSFNVVLKADVQGSAEAIVDALSRLSTDEIKVKIIASGVGGINESDINLARNANAIVIGFNVRADSVAKRLAEEEGLKLHYYSVIYELIDQVKQAMVGMLAPEFREDIIGLAEVRQVFRSPKFGVAAGCMVLDGVVRRNSPIRVLRNNVVIFEGVLDSLRRFKDDVPEVRAGTECGMGLKNYNDIREGDQIEVFERVQVERTL</sequence>
<evidence type="ECO:0000256" key="7">
    <source>
        <dbReference type="ARBA" id="ARBA00023134"/>
    </source>
</evidence>
<proteinExistence type="inferred from homology"/>
<reference evidence="12 13" key="1">
    <citation type="submission" date="2017-10" db="EMBL/GenBank/DDBJ databases">
        <title>Novel microbial diversity and functional potential in the marine mammal oral microbiome.</title>
        <authorList>
            <person name="Dudek N.K."/>
            <person name="Sun C.L."/>
            <person name="Burstein D."/>
            <person name="Kantor R.S."/>
            <person name="Aliaga Goltsman D.S."/>
            <person name="Bik E.M."/>
            <person name="Thomas B.C."/>
            <person name="Banfield J.F."/>
            <person name="Relman D.A."/>
        </authorList>
    </citation>
    <scope>NUCLEOTIDE SEQUENCE [LARGE SCALE GENOMIC DNA]</scope>
    <source>
        <strain evidence="12">DOLJORAL78_50_517</strain>
    </source>
</reference>
<evidence type="ECO:0000256" key="6">
    <source>
        <dbReference type="ARBA" id="ARBA00022917"/>
    </source>
</evidence>
<dbReference type="SUPFAM" id="SSF46955">
    <property type="entry name" value="Putative DNA-binding domain"/>
    <property type="match status" value="1"/>
</dbReference>
<dbReference type="Gene3D" id="3.30.56.50">
    <property type="entry name" value="Putative DNA-binding domain, N-terminal subdomain of bacterial translation initiation factor IF2"/>
    <property type="match status" value="1"/>
</dbReference>
<dbReference type="NCBIfam" id="TIGR00231">
    <property type="entry name" value="small_GTP"/>
    <property type="match status" value="1"/>
</dbReference>
<dbReference type="Pfam" id="PF08364">
    <property type="entry name" value="IF2_assoc"/>
    <property type="match status" value="1"/>
</dbReference>
<dbReference type="Pfam" id="PF11987">
    <property type="entry name" value="IF-2"/>
    <property type="match status" value="1"/>
</dbReference>
<dbReference type="Gene3D" id="3.40.50.300">
    <property type="entry name" value="P-loop containing nucleotide triphosphate hydrolases"/>
    <property type="match status" value="1"/>
</dbReference>
<comment type="function">
    <text evidence="8 9">One of the essential components for the initiation of protein synthesis. Protects formylmethionyl-tRNA from spontaneous hydrolysis and promotes its binding to the 30S ribosomal subunits. Also involved in the hydrolysis of GTP during the formation of the 70S ribosomal complex.</text>
</comment>
<dbReference type="AlphaFoldDB" id="A0A2G6PG25"/>
<dbReference type="GO" id="GO:0005525">
    <property type="term" value="F:GTP binding"/>
    <property type="evidence" value="ECO:0007669"/>
    <property type="project" value="UniProtKB-KW"/>
</dbReference>
<keyword evidence="3 8" id="KW-0963">Cytoplasm</keyword>
<dbReference type="InterPro" id="IPR023115">
    <property type="entry name" value="TIF_IF2_dom3"/>
</dbReference>
<dbReference type="HAMAP" id="MF_00100_B">
    <property type="entry name" value="IF_2_B"/>
    <property type="match status" value="1"/>
</dbReference>
<feature type="compositionally biased region" description="Basic and acidic residues" evidence="10">
    <location>
        <begin position="406"/>
        <end position="418"/>
    </location>
</feature>
<feature type="region of interest" description="Disordered" evidence="10">
    <location>
        <begin position="303"/>
        <end position="342"/>
    </location>
</feature>
<dbReference type="InterPro" id="IPR044145">
    <property type="entry name" value="IF2_II"/>
</dbReference>
<keyword evidence="7 8" id="KW-0342">GTP-binding</keyword>
<dbReference type="FunFam" id="2.40.30.10:FF:000007">
    <property type="entry name" value="Translation initiation factor IF-2"/>
    <property type="match status" value="1"/>
</dbReference>
<dbReference type="InterPro" id="IPR009061">
    <property type="entry name" value="DNA-bd_dom_put_sf"/>
</dbReference>
<evidence type="ECO:0000259" key="11">
    <source>
        <dbReference type="PROSITE" id="PS51722"/>
    </source>
</evidence>
<dbReference type="NCBIfam" id="TIGR00487">
    <property type="entry name" value="IF-2"/>
    <property type="match status" value="1"/>
</dbReference>